<comment type="caution">
    <text evidence="2">The sequence shown here is derived from an EMBL/GenBank/DDBJ whole genome shotgun (WGS) entry which is preliminary data.</text>
</comment>
<dbReference type="AlphaFoldDB" id="A0A371GIP6"/>
<protein>
    <submittedName>
        <fullName evidence="2">Uncharacterized protein</fullName>
    </submittedName>
</protein>
<dbReference type="Proteomes" id="UP000257109">
    <property type="component" value="Unassembled WGS sequence"/>
</dbReference>
<name>A0A371GIP6_MUCPR</name>
<keyword evidence="1" id="KW-0812">Transmembrane</keyword>
<evidence type="ECO:0000313" key="2">
    <source>
        <dbReference type="EMBL" id="RDX90422.1"/>
    </source>
</evidence>
<sequence>MWVMSTYSWKESFYQMMIIIVVFKFFDLIYILLGSMLKVQIKWVLYKELEILNGALIFNLFVA</sequence>
<accession>A0A371GIP6</accession>
<keyword evidence="3" id="KW-1185">Reference proteome</keyword>
<organism evidence="2 3">
    <name type="scientific">Mucuna pruriens</name>
    <name type="common">Velvet bean</name>
    <name type="synonym">Dolichos pruriens</name>
    <dbReference type="NCBI Taxonomy" id="157652"/>
    <lineage>
        <taxon>Eukaryota</taxon>
        <taxon>Viridiplantae</taxon>
        <taxon>Streptophyta</taxon>
        <taxon>Embryophyta</taxon>
        <taxon>Tracheophyta</taxon>
        <taxon>Spermatophyta</taxon>
        <taxon>Magnoliopsida</taxon>
        <taxon>eudicotyledons</taxon>
        <taxon>Gunneridae</taxon>
        <taxon>Pentapetalae</taxon>
        <taxon>rosids</taxon>
        <taxon>fabids</taxon>
        <taxon>Fabales</taxon>
        <taxon>Fabaceae</taxon>
        <taxon>Papilionoideae</taxon>
        <taxon>50 kb inversion clade</taxon>
        <taxon>NPAAA clade</taxon>
        <taxon>indigoferoid/millettioid clade</taxon>
        <taxon>Phaseoleae</taxon>
        <taxon>Mucuna</taxon>
    </lineage>
</organism>
<dbReference type="EMBL" id="QJKJ01005405">
    <property type="protein sequence ID" value="RDX90422.1"/>
    <property type="molecule type" value="Genomic_DNA"/>
</dbReference>
<evidence type="ECO:0000256" key="1">
    <source>
        <dbReference type="SAM" id="Phobius"/>
    </source>
</evidence>
<keyword evidence="1" id="KW-0472">Membrane</keyword>
<proteinExistence type="predicted"/>
<reference evidence="2" key="1">
    <citation type="submission" date="2018-05" db="EMBL/GenBank/DDBJ databases">
        <title>Draft genome of Mucuna pruriens seed.</title>
        <authorList>
            <person name="Nnadi N.E."/>
            <person name="Vos R."/>
            <person name="Hasami M.H."/>
            <person name="Devisetty U.K."/>
            <person name="Aguiy J.C."/>
        </authorList>
    </citation>
    <scope>NUCLEOTIDE SEQUENCE [LARGE SCALE GENOMIC DNA]</scope>
    <source>
        <strain evidence="2">JCA_2017</strain>
    </source>
</reference>
<evidence type="ECO:0000313" key="3">
    <source>
        <dbReference type="Proteomes" id="UP000257109"/>
    </source>
</evidence>
<feature type="non-terminal residue" evidence="2">
    <location>
        <position position="1"/>
    </location>
</feature>
<keyword evidence="1" id="KW-1133">Transmembrane helix</keyword>
<feature type="transmembrane region" description="Helical" evidence="1">
    <location>
        <begin position="12"/>
        <end position="33"/>
    </location>
</feature>
<gene>
    <name evidence="2" type="ORF">CR513_27719</name>
</gene>